<evidence type="ECO:0000313" key="1">
    <source>
        <dbReference type="EMBL" id="KAI0090585.1"/>
    </source>
</evidence>
<evidence type="ECO:0000313" key="2">
    <source>
        <dbReference type="Proteomes" id="UP001055072"/>
    </source>
</evidence>
<keyword evidence="2" id="KW-1185">Reference proteome</keyword>
<dbReference type="EMBL" id="MU274907">
    <property type="protein sequence ID" value="KAI0090585.1"/>
    <property type="molecule type" value="Genomic_DNA"/>
</dbReference>
<sequence length="352" mass="41324">MGKLKLKRTSEEQAAHDLRKAQKRARKAAKRQYRNVDGSSDEDEPRKKHQTSYARTEYGYMFDEGESSAGPSHRAHKPDYENIQAQVEEERFREKLWGAFGDDERLDSVEASLNSYAHIPRRWRSGGMDKIDDEVDIDPQMMEEEDYAEWMRAAMWKKKHAAEFAEQERQKQERAARHEREKKLREQTAKMEKAEHERRKQKHTMKERNRWEDARVRYEVCWKQLLSTAESSQDDRAELCFEDIPWPALVMDVGPSLGGKDKCKTILEVDDINMEAVTAFLLPGGRLPDSSTKDEEIIKKERRDKLRETMLRFHPDKFEGRIMSRIRESDKEAVREAVGRVARVINDLLAGK</sequence>
<reference evidence="1" key="1">
    <citation type="journal article" date="2021" name="Environ. Microbiol.">
        <title>Gene family expansions and transcriptome signatures uncover fungal adaptations to wood decay.</title>
        <authorList>
            <person name="Hage H."/>
            <person name="Miyauchi S."/>
            <person name="Viragh M."/>
            <person name="Drula E."/>
            <person name="Min B."/>
            <person name="Chaduli D."/>
            <person name="Navarro D."/>
            <person name="Favel A."/>
            <person name="Norest M."/>
            <person name="Lesage-Meessen L."/>
            <person name="Balint B."/>
            <person name="Merenyi Z."/>
            <person name="de Eugenio L."/>
            <person name="Morin E."/>
            <person name="Martinez A.T."/>
            <person name="Baldrian P."/>
            <person name="Stursova M."/>
            <person name="Martinez M.J."/>
            <person name="Novotny C."/>
            <person name="Magnuson J.K."/>
            <person name="Spatafora J.W."/>
            <person name="Maurice S."/>
            <person name="Pangilinan J."/>
            <person name="Andreopoulos W."/>
            <person name="LaButti K."/>
            <person name="Hundley H."/>
            <person name="Na H."/>
            <person name="Kuo A."/>
            <person name="Barry K."/>
            <person name="Lipzen A."/>
            <person name="Henrissat B."/>
            <person name="Riley R."/>
            <person name="Ahrendt S."/>
            <person name="Nagy L.G."/>
            <person name="Grigoriev I.V."/>
            <person name="Martin F."/>
            <person name="Rosso M.N."/>
        </authorList>
    </citation>
    <scope>NUCLEOTIDE SEQUENCE</scope>
    <source>
        <strain evidence="1">CBS 384.51</strain>
    </source>
</reference>
<organism evidence="1 2">
    <name type="scientific">Irpex rosettiformis</name>
    <dbReference type="NCBI Taxonomy" id="378272"/>
    <lineage>
        <taxon>Eukaryota</taxon>
        <taxon>Fungi</taxon>
        <taxon>Dikarya</taxon>
        <taxon>Basidiomycota</taxon>
        <taxon>Agaricomycotina</taxon>
        <taxon>Agaricomycetes</taxon>
        <taxon>Polyporales</taxon>
        <taxon>Irpicaceae</taxon>
        <taxon>Irpex</taxon>
    </lineage>
</organism>
<dbReference type="Proteomes" id="UP001055072">
    <property type="component" value="Unassembled WGS sequence"/>
</dbReference>
<accession>A0ACB8U8H8</accession>
<gene>
    <name evidence="1" type="ORF">BDY19DRAFT_904888</name>
</gene>
<name>A0ACB8U8H8_9APHY</name>
<proteinExistence type="predicted"/>
<protein>
    <submittedName>
        <fullName evidence="1">Uncharacterized protein</fullName>
    </submittedName>
</protein>
<comment type="caution">
    <text evidence="1">The sequence shown here is derived from an EMBL/GenBank/DDBJ whole genome shotgun (WGS) entry which is preliminary data.</text>
</comment>